<evidence type="ECO:0000256" key="2">
    <source>
        <dbReference type="ARBA" id="ARBA00022741"/>
    </source>
</evidence>
<dbReference type="Pfam" id="PF00794">
    <property type="entry name" value="PI3K_rbd"/>
    <property type="match status" value="1"/>
</dbReference>
<dbReference type="GO" id="GO:0005886">
    <property type="term" value="C:plasma membrane"/>
    <property type="evidence" value="ECO:0007669"/>
    <property type="project" value="TreeGrafter"/>
</dbReference>
<dbReference type="FunFam" id="1.10.1070.11:FF:000006">
    <property type="entry name" value="Phosphatidylinositol 4,5-bisphosphate 3-kinase catalytic subunit"/>
    <property type="match status" value="1"/>
</dbReference>
<dbReference type="PANTHER" id="PTHR10048:SF111">
    <property type="entry name" value="PHOSPHATIDYLINOSITOL 3-KINASE AGE-1"/>
    <property type="match status" value="1"/>
</dbReference>
<dbReference type="AlphaFoldDB" id="A0A7R9BHV8"/>
<dbReference type="GO" id="GO:0016303">
    <property type="term" value="F:1-phosphatidylinositol-3-kinase activity"/>
    <property type="evidence" value="ECO:0007669"/>
    <property type="project" value="TreeGrafter"/>
</dbReference>
<feature type="domain" description="PI3K-RBD" evidence="9">
    <location>
        <begin position="186"/>
        <end position="288"/>
    </location>
</feature>
<dbReference type="GO" id="GO:0043491">
    <property type="term" value="P:phosphatidylinositol 3-kinase/protein kinase B signal transduction"/>
    <property type="evidence" value="ECO:0007669"/>
    <property type="project" value="TreeGrafter"/>
</dbReference>
<evidence type="ECO:0000259" key="7">
    <source>
        <dbReference type="PROSITE" id="PS51544"/>
    </source>
</evidence>
<dbReference type="GO" id="GO:0005942">
    <property type="term" value="C:phosphatidylinositol 3-kinase complex"/>
    <property type="evidence" value="ECO:0007669"/>
    <property type="project" value="TreeGrafter"/>
</dbReference>
<dbReference type="SUPFAM" id="SSF49562">
    <property type="entry name" value="C2 domain (Calcium/lipid-binding domain, CaLB)"/>
    <property type="match status" value="1"/>
</dbReference>
<organism evidence="11">
    <name type="scientific">Notodromas monacha</name>
    <dbReference type="NCBI Taxonomy" id="399045"/>
    <lineage>
        <taxon>Eukaryota</taxon>
        <taxon>Metazoa</taxon>
        <taxon>Ecdysozoa</taxon>
        <taxon>Arthropoda</taxon>
        <taxon>Crustacea</taxon>
        <taxon>Oligostraca</taxon>
        <taxon>Ostracoda</taxon>
        <taxon>Podocopa</taxon>
        <taxon>Podocopida</taxon>
        <taxon>Cypridocopina</taxon>
        <taxon>Cypridoidea</taxon>
        <taxon>Cyprididae</taxon>
        <taxon>Notodromas</taxon>
    </lineage>
</organism>
<dbReference type="InterPro" id="IPR018936">
    <property type="entry name" value="PI3/4_kinase_CS"/>
</dbReference>
<evidence type="ECO:0000256" key="5">
    <source>
        <dbReference type="PROSITE-ProRule" id="PRU00880"/>
    </source>
</evidence>
<dbReference type="SUPFAM" id="SSF54236">
    <property type="entry name" value="Ubiquitin-like"/>
    <property type="match status" value="1"/>
</dbReference>
<feature type="domain" description="PIK helical" evidence="8">
    <location>
        <begin position="504"/>
        <end position="681"/>
    </location>
</feature>
<dbReference type="InterPro" id="IPR036940">
    <property type="entry name" value="PI3/4_kinase_cat_sf"/>
</dbReference>
<comment type="similarity">
    <text evidence="5">Belongs to the PI3/PI4-kinase family.</text>
</comment>
<dbReference type="InterPro" id="IPR002420">
    <property type="entry name" value="PI3K-type_C2_dom"/>
</dbReference>
<dbReference type="InterPro" id="IPR016024">
    <property type="entry name" value="ARM-type_fold"/>
</dbReference>
<dbReference type="SUPFAM" id="SSF48371">
    <property type="entry name" value="ARM repeat"/>
    <property type="match status" value="1"/>
</dbReference>
<keyword evidence="1" id="KW-0808">Transferase</keyword>
<dbReference type="Gene3D" id="1.10.1070.11">
    <property type="entry name" value="Phosphatidylinositol 3-/4-kinase, catalytic domain"/>
    <property type="match status" value="1"/>
</dbReference>
<protein>
    <recommendedName>
        <fullName evidence="13">Phosphatidylinositol-4,5-bisphosphate 3-kinase</fullName>
    </recommendedName>
</protein>
<dbReference type="SUPFAM" id="SSF56112">
    <property type="entry name" value="Protein kinase-like (PK-like)"/>
    <property type="match status" value="1"/>
</dbReference>
<dbReference type="GO" id="GO:0005524">
    <property type="term" value="F:ATP binding"/>
    <property type="evidence" value="ECO:0007669"/>
    <property type="project" value="UniProtKB-KW"/>
</dbReference>
<evidence type="ECO:0000313" key="12">
    <source>
        <dbReference type="Proteomes" id="UP000678499"/>
    </source>
</evidence>
<dbReference type="FunFam" id="1.25.40.70:FF:000001">
    <property type="entry name" value="Phosphatidylinositol 4,5-bisphosphate 3-kinase catalytic subunit"/>
    <property type="match status" value="1"/>
</dbReference>
<dbReference type="Proteomes" id="UP000678499">
    <property type="component" value="Unassembled WGS sequence"/>
</dbReference>
<dbReference type="Gene3D" id="2.60.40.150">
    <property type="entry name" value="C2 domain"/>
    <property type="match status" value="1"/>
</dbReference>
<feature type="domain" description="C2 PI3K-type" evidence="10">
    <location>
        <begin position="324"/>
        <end position="479"/>
    </location>
</feature>
<dbReference type="InterPro" id="IPR011009">
    <property type="entry name" value="Kinase-like_dom_sf"/>
</dbReference>
<evidence type="ECO:0000259" key="10">
    <source>
        <dbReference type="PROSITE" id="PS51547"/>
    </source>
</evidence>
<dbReference type="InterPro" id="IPR035892">
    <property type="entry name" value="C2_domain_sf"/>
</dbReference>
<dbReference type="FunFam" id="3.30.1010.10:FF:000007">
    <property type="entry name" value="Phosphatidylinositol 4,5-bisphosphate 3-kinase catalytic subunit"/>
    <property type="match status" value="1"/>
</dbReference>
<dbReference type="InterPro" id="IPR042236">
    <property type="entry name" value="PI3K_accessory_sf"/>
</dbReference>
<dbReference type="GO" id="GO:0035005">
    <property type="term" value="F:1-phosphatidylinositol-4-phosphate 3-kinase activity"/>
    <property type="evidence" value="ECO:0007669"/>
    <property type="project" value="TreeGrafter"/>
</dbReference>
<dbReference type="Gene3D" id="3.10.20.770">
    <property type="match status" value="1"/>
</dbReference>
<keyword evidence="2" id="KW-0547">Nucleotide-binding</keyword>
<dbReference type="Gene3D" id="1.25.40.70">
    <property type="entry name" value="Phosphatidylinositol 3-kinase, accessory domain (PIK)"/>
    <property type="match status" value="1"/>
</dbReference>
<dbReference type="GO" id="GO:0048015">
    <property type="term" value="P:phosphatidylinositol-mediated signaling"/>
    <property type="evidence" value="ECO:0007669"/>
    <property type="project" value="TreeGrafter"/>
</dbReference>
<evidence type="ECO:0000256" key="3">
    <source>
        <dbReference type="ARBA" id="ARBA00022777"/>
    </source>
</evidence>
<dbReference type="PROSITE" id="PS00915">
    <property type="entry name" value="PI3_4_KINASE_1"/>
    <property type="match status" value="1"/>
</dbReference>
<dbReference type="SMART" id="SM00143">
    <property type="entry name" value="PI3K_p85B"/>
    <property type="match status" value="1"/>
</dbReference>
<dbReference type="InterPro" id="IPR029071">
    <property type="entry name" value="Ubiquitin-like_domsf"/>
</dbReference>
<evidence type="ECO:0000313" key="11">
    <source>
        <dbReference type="EMBL" id="CAD7275616.1"/>
    </source>
</evidence>
<dbReference type="Pfam" id="PF00613">
    <property type="entry name" value="PI3Ka"/>
    <property type="match status" value="1"/>
</dbReference>
<dbReference type="OrthoDB" id="67688at2759"/>
<dbReference type="InterPro" id="IPR003113">
    <property type="entry name" value="PI3K_ABD"/>
</dbReference>
<feature type="domain" description="PI3K/PI4K catalytic" evidence="6">
    <location>
        <begin position="751"/>
        <end position="1039"/>
    </location>
</feature>
<evidence type="ECO:0008006" key="13">
    <source>
        <dbReference type="Google" id="ProtNLM"/>
    </source>
</evidence>
<keyword evidence="12" id="KW-1185">Reference proteome</keyword>
<dbReference type="PROSITE" id="PS51545">
    <property type="entry name" value="PIK_HELICAL"/>
    <property type="match status" value="1"/>
</dbReference>
<proteinExistence type="inferred from homology"/>
<dbReference type="InterPro" id="IPR015433">
    <property type="entry name" value="PI3/4_kinase"/>
</dbReference>
<dbReference type="SMART" id="SM00142">
    <property type="entry name" value="PI3K_C2"/>
    <property type="match status" value="1"/>
</dbReference>
<dbReference type="PROSITE" id="PS51547">
    <property type="entry name" value="C2_PI3K"/>
    <property type="match status" value="1"/>
</dbReference>
<dbReference type="PROSITE" id="PS51546">
    <property type="entry name" value="PI3K_RBD"/>
    <property type="match status" value="1"/>
</dbReference>
<dbReference type="EMBL" id="OA882488">
    <property type="protein sequence ID" value="CAD7275616.1"/>
    <property type="molecule type" value="Genomic_DNA"/>
</dbReference>
<dbReference type="GO" id="GO:0016477">
    <property type="term" value="P:cell migration"/>
    <property type="evidence" value="ECO:0007669"/>
    <property type="project" value="TreeGrafter"/>
</dbReference>
<dbReference type="Gene3D" id="3.30.1010.10">
    <property type="entry name" value="Phosphatidylinositol 3-kinase Catalytic Subunit, Chain A, domain 4"/>
    <property type="match status" value="1"/>
</dbReference>
<gene>
    <name evidence="11" type="ORF">NMOB1V02_LOCUS3406</name>
</gene>
<dbReference type="Pfam" id="PF02192">
    <property type="entry name" value="PI3K_p85B"/>
    <property type="match status" value="1"/>
</dbReference>
<evidence type="ECO:0000259" key="6">
    <source>
        <dbReference type="PROSITE" id="PS50290"/>
    </source>
</evidence>
<dbReference type="Pfam" id="PF00792">
    <property type="entry name" value="PI3K_C2"/>
    <property type="match status" value="1"/>
</dbReference>
<dbReference type="InterPro" id="IPR000403">
    <property type="entry name" value="PI3/4_kinase_cat_dom"/>
</dbReference>
<dbReference type="Pfam" id="PF00454">
    <property type="entry name" value="PI3_PI4_kinase"/>
    <property type="match status" value="1"/>
</dbReference>
<dbReference type="SMART" id="SM00146">
    <property type="entry name" value="PI3Kc"/>
    <property type="match status" value="1"/>
</dbReference>
<dbReference type="SMART" id="SM00145">
    <property type="entry name" value="PI3Ka"/>
    <property type="match status" value="1"/>
</dbReference>
<dbReference type="PANTHER" id="PTHR10048">
    <property type="entry name" value="PHOSPHATIDYLINOSITOL KINASE"/>
    <property type="match status" value="1"/>
</dbReference>
<dbReference type="PROSITE" id="PS00916">
    <property type="entry name" value="PI3_4_KINASE_2"/>
    <property type="match status" value="1"/>
</dbReference>
<keyword evidence="3" id="KW-0418">Kinase</keyword>
<dbReference type="InterPro" id="IPR000341">
    <property type="entry name" value="PI3K_Ras-bd_dom"/>
</dbReference>
<dbReference type="PROSITE" id="PS51544">
    <property type="entry name" value="PI3K_ABD"/>
    <property type="match status" value="1"/>
</dbReference>
<dbReference type="SMART" id="SM00144">
    <property type="entry name" value="PI3K_rbd"/>
    <property type="match status" value="1"/>
</dbReference>
<keyword evidence="4" id="KW-0067">ATP-binding</keyword>
<reference evidence="11" key="1">
    <citation type="submission" date="2020-11" db="EMBL/GenBank/DDBJ databases">
        <authorList>
            <person name="Tran Van P."/>
        </authorList>
    </citation>
    <scope>NUCLEOTIDE SEQUENCE</scope>
</reference>
<evidence type="ECO:0000256" key="1">
    <source>
        <dbReference type="ARBA" id="ARBA00022679"/>
    </source>
</evidence>
<accession>A0A7R9BHV8</accession>
<dbReference type="CDD" id="cd05165">
    <property type="entry name" value="PI3Kc_I"/>
    <property type="match status" value="1"/>
</dbReference>
<name>A0A7R9BHV8_9CRUS</name>
<evidence type="ECO:0000259" key="8">
    <source>
        <dbReference type="PROSITE" id="PS51545"/>
    </source>
</evidence>
<evidence type="ECO:0000259" key="9">
    <source>
        <dbReference type="PROSITE" id="PS51546"/>
    </source>
</evidence>
<feature type="domain" description="PI3K-ABD" evidence="7">
    <location>
        <begin position="14"/>
        <end position="103"/>
    </location>
</feature>
<dbReference type="PROSITE" id="PS50290">
    <property type="entry name" value="PI3_4_KINASE_3"/>
    <property type="match status" value="1"/>
</dbReference>
<dbReference type="EMBL" id="CAJPEX010000451">
    <property type="protein sequence ID" value="CAG0915768.1"/>
    <property type="molecule type" value="Genomic_DNA"/>
</dbReference>
<dbReference type="GO" id="GO:0005737">
    <property type="term" value="C:cytoplasm"/>
    <property type="evidence" value="ECO:0007669"/>
    <property type="project" value="TreeGrafter"/>
</dbReference>
<dbReference type="InterPro" id="IPR001263">
    <property type="entry name" value="PI3K_accessory_dom"/>
</dbReference>
<sequence length="1053" mass="120893">MSPSSGELWGCTFMPQVLVIDFLLPNGILIPLPIVRDSPLSMVKETLWDAARAMPKYEILQDKSVYVFEAVIQNAEREELFDESRRICDLKLFVAMLRIVVPKGDKVEKMIDAEISIAIGREVIRLEQLQAADNEVYEFRRSLAVSCIEVSHVRSTLGSISNSSVCSPELASSPELPPELDSKLDRGMIRIRVWLMWETEGKQSYTIAVSKDVFPESLIAQVVVKKTKSLRLTKEKLNEIIEEHQTTFVLKICGVEEYLFLNKHPISQYKCIRRLIARGKTPEIALVHRKEVHVDCENSRFHVPSYVKRAPPPKIGETQCLWDMNEKMRVRVMSATYVNVKESEQLYVKLGLYNGPESLGAERDTARVQSRPHWDEMVEFDIDLENIPRCAQLCVAICAVSRRSKKREDQCLVAWGNVQIFDHRSIMISGTLSLNLWPSPRGVQAELLIPLGVKGSNPNRDSPCLTLEFERHGVAIMFPDDSVLLALGEHLLKTEAKQRAKDGKENTKQENQVLVKQFQEIARRDPLTQLSEQDQETLWQSRNQCYVVPDILPRLLDSLKWNSKGEVAQLYIVLKEWPPVSPETALELLDCKYVDLNVRKCAVHWLDRSLTDDKLNQYLLQLVQTLKHESYLDNPLSHFLLKRALLNRRIGHYFFWHLRSEMHLPSVNLRFSLLLEAFCRGVCNLRNIFIQQVKALDKLVCLTDDFKKHLTESAKEIEKLMAEKVSQSDYMEALQFLPSPLDATSMLGGLEIAACRVMDSSKKPLWLQWTNPDPMSNAIFRPKQLLIFKNGDDLRQDMLTLQVIRIMDDIWRDEGMDLRMLPYSCLATGRQVGLIEVVQRAKTVYAIQRQQSKLAAIQVDSTSLNKWIREKNQKPEEYEKAVEVFTHSCAGYCVATFVLGIGDRNPDNIMVNEDGQIFHIDFGHFLGHFKKKFGISRERVPFVLTDDFICVIAKGSSDAGKSEEFERFQELCGRAYLALRRHANLLITLFTMMLSSEIPELQSMNDIAYLRKTLAVEIGDEEALMYFQNQLNYAYGGGWTTKLDWFFHSVKHM</sequence>
<evidence type="ECO:0000256" key="4">
    <source>
        <dbReference type="ARBA" id="ARBA00022840"/>
    </source>
</evidence>